<sequence length="91" mass="9056">MEAGLDTILRRLRLQTGGSAGAGGRAGSGGGRPQPFYAALDSCPLGLLQLVVVLQSAVQVAVLVAGPAAVLAAVQVVVLAMVQVPVLPVVE</sequence>
<protein>
    <submittedName>
        <fullName evidence="2">Uncharacterized protein</fullName>
    </submittedName>
</protein>
<evidence type="ECO:0000313" key="2">
    <source>
        <dbReference type="EMBL" id="KAJ1161535.1"/>
    </source>
</evidence>
<keyword evidence="3" id="KW-1185">Reference proteome</keyword>
<dbReference type="EMBL" id="JANPWB010000008">
    <property type="protein sequence ID" value="KAJ1161535.1"/>
    <property type="molecule type" value="Genomic_DNA"/>
</dbReference>
<dbReference type="AlphaFoldDB" id="A0AAV7SBH9"/>
<accession>A0AAV7SBH9</accession>
<keyword evidence="1" id="KW-0812">Transmembrane</keyword>
<dbReference type="Proteomes" id="UP001066276">
    <property type="component" value="Chromosome 4_2"/>
</dbReference>
<evidence type="ECO:0000256" key="1">
    <source>
        <dbReference type="SAM" id="Phobius"/>
    </source>
</evidence>
<organism evidence="2 3">
    <name type="scientific">Pleurodeles waltl</name>
    <name type="common">Iberian ribbed newt</name>
    <dbReference type="NCBI Taxonomy" id="8319"/>
    <lineage>
        <taxon>Eukaryota</taxon>
        <taxon>Metazoa</taxon>
        <taxon>Chordata</taxon>
        <taxon>Craniata</taxon>
        <taxon>Vertebrata</taxon>
        <taxon>Euteleostomi</taxon>
        <taxon>Amphibia</taxon>
        <taxon>Batrachia</taxon>
        <taxon>Caudata</taxon>
        <taxon>Salamandroidea</taxon>
        <taxon>Salamandridae</taxon>
        <taxon>Pleurodelinae</taxon>
        <taxon>Pleurodeles</taxon>
    </lineage>
</organism>
<proteinExistence type="predicted"/>
<keyword evidence="1" id="KW-0472">Membrane</keyword>
<feature type="transmembrane region" description="Helical" evidence="1">
    <location>
        <begin position="61"/>
        <end position="82"/>
    </location>
</feature>
<keyword evidence="1" id="KW-1133">Transmembrane helix</keyword>
<reference evidence="2" key="1">
    <citation type="journal article" date="2022" name="bioRxiv">
        <title>Sequencing and chromosome-scale assembly of the giantPleurodeles waltlgenome.</title>
        <authorList>
            <person name="Brown T."/>
            <person name="Elewa A."/>
            <person name="Iarovenko S."/>
            <person name="Subramanian E."/>
            <person name="Araus A.J."/>
            <person name="Petzold A."/>
            <person name="Susuki M."/>
            <person name="Suzuki K.-i.T."/>
            <person name="Hayashi T."/>
            <person name="Toyoda A."/>
            <person name="Oliveira C."/>
            <person name="Osipova E."/>
            <person name="Leigh N.D."/>
            <person name="Simon A."/>
            <person name="Yun M.H."/>
        </authorList>
    </citation>
    <scope>NUCLEOTIDE SEQUENCE</scope>
    <source>
        <strain evidence="2">20211129_DDA</strain>
        <tissue evidence="2">Liver</tissue>
    </source>
</reference>
<name>A0AAV7SBH9_PLEWA</name>
<evidence type="ECO:0000313" key="3">
    <source>
        <dbReference type="Proteomes" id="UP001066276"/>
    </source>
</evidence>
<comment type="caution">
    <text evidence="2">The sequence shown here is derived from an EMBL/GenBank/DDBJ whole genome shotgun (WGS) entry which is preliminary data.</text>
</comment>
<gene>
    <name evidence="2" type="ORF">NDU88_002019</name>
</gene>